<comment type="subcellular location">
    <subcellularLocation>
        <location evidence="1">Secreted</location>
    </subcellularLocation>
</comment>
<dbReference type="FunFam" id="2.40.10.10:FF:000054">
    <property type="entry name" value="Complement C1r subcomponent"/>
    <property type="match status" value="1"/>
</dbReference>
<dbReference type="GO" id="GO:0004252">
    <property type="term" value="F:serine-type endopeptidase activity"/>
    <property type="evidence" value="ECO:0007669"/>
    <property type="project" value="InterPro"/>
</dbReference>
<evidence type="ECO:0000313" key="10">
    <source>
        <dbReference type="Proteomes" id="UP000243686"/>
    </source>
</evidence>
<sequence>MKQSVWWVVTALLLLHQSSVHSHQSSREGEHEDYHTAHGGGSSLCCSGQHQPGESNGHGGGTVMNPTHHNDHHKCGHNKTEIKPDPKNLAVILTIEYLPPEVCTKLQFGLNKEKTAVQYEEVLIRYRRLHRAILPTLAEHTALTSSLHMTTFSITAAHPKMINFGFLDGSVIRFKPDKMLVFNDDRYEPWSNWSECIKKDCIEVRFRKCKDDSWTQPSPNKIHTTKCLSKFFAEKRTCQNTTVCNSHVIPEKLSETCGIRPNTPSIVAKIVGGEIVTPHSWPWAVRLSVKPPGRRLISFCAATLIAPQWVLTAAHCLLVENKRMPVGRMVNLRDQMKSVLYVHFGDHDKTKQEEAQQDVRVEKVILHPRYHRKLMADGDDIALLYLPKAVNITPKVSYACLPTKDVQVEPGTQCYAVGWGSTEAGRTPTFDNINSILDALFLPGFGFSSPFFSRPFSMSPFFRRSQDRAVSRVLREVDLPVVSNKECRKYYPDLNEDVHICAGSKGKDTCAGDSGGGLYCQLPRSGRWFVVGVTSFGLARGCGTNPGVYTSVIGHLDWITQVMATSVY</sequence>
<dbReference type="CDD" id="cd00190">
    <property type="entry name" value="Tryp_SPc"/>
    <property type="match status" value="1"/>
</dbReference>
<reference evidence="9 10" key="1">
    <citation type="submission" date="2015-03" db="EMBL/GenBank/DDBJ databases">
        <title>Draft genome of the nematode, Opisthorchis viverrini.</title>
        <authorList>
            <person name="Mitreva M."/>
        </authorList>
    </citation>
    <scope>NUCLEOTIDE SEQUENCE [LARGE SCALE GENOMIC DNA]</scope>
    <source>
        <strain evidence="9">Khon Kaen</strain>
    </source>
</reference>
<feature type="domain" description="Peptidase S1" evidence="8">
    <location>
        <begin position="270"/>
        <end position="564"/>
    </location>
</feature>
<dbReference type="InterPro" id="IPR001254">
    <property type="entry name" value="Trypsin_dom"/>
</dbReference>
<dbReference type="SUPFAM" id="SSF50494">
    <property type="entry name" value="Trypsin-like serine proteases"/>
    <property type="match status" value="1"/>
</dbReference>
<gene>
    <name evidence="9" type="ORF">X801_04015</name>
</gene>
<feature type="compositionally biased region" description="Polar residues" evidence="6">
    <location>
        <begin position="44"/>
        <end position="54"/>
    </location>
</feature>
<name>A0A1S8X055_OPIVI</name>
<dbReference type="GO" id="GO:0006508">
    <property type="term" value="P:proteolysis"/>
    <property type="evidence" value="ECO:0007669"/>
    <property type="project" value="InterPro"/>
</dbReference>
<feature type="signal peptide" evidence="7">
    <location>
        <begin position="1"/>
        <end position="22"/>
    </location>
</feature>
<dbReference type="SMART" id="SM00020">
    <property type="entry name" value="Tryp_SPc"/>
    <property type="match status" value="1"/>
</dbReference>
<feature type="chain" id="PRO_5012481630" evidence="7">
    <location>
        <begin position="23"/>
        <end position="568"/>
    </location>
</feature>
<evidence type="ECO:0000256" key="3">
    <source>
        <dbReference type="ARBA" id="ARBA00022729"/>
    </source>
</evidence>
<feature type="region of interest" description="Disordered" evidence="6">
    <location>
        <begin position="23"/>
        <end position="82"/>
    </location>
</feature>
<feature type="compositionally biased region" description="Basic and acidic residues" evidence="6">
    <location>
        <begin position="25"/>
        <end position="36"/>
    </location>
</feature>
<evidence type="ECO:0000256" key="2">
    <source>
        <dbReference type="ARBA" id="ARBA00022525"/>
    </source>
</evidence>
<evidence type="ECO:0000259" key="8">
    <source>
        <dbReference type="PROSITE" id="PS50240"/>
    </source>
</evidence>
<evidence type="ECO:0000313" key="9">
    <source>
        <dbReference type="EMBL" id="OON20109.1"/>
    </source>
</evidence>
<dbReference type="Gene3D" id="2.40.10.10">
    <property type="entry name" value="Trypsin-like serine proteases"/>
    <property type="match status" value="3"/>
</dbReference>
<dbReference type="InterPro" id="IPR018114">
    <property type="entry name" value="TRYPSIN_HIS"/>
</dbReference>
<keyword evidence="2" id="KW-0964">Secreted</keyword>
<evidence type="ECO:0000256" key="5">
    <source>
        <dbReference type="ARBA" id="ARBA00023180"/>
    </source>
</evidence>
<dbReference type="GO" id="GO:0005576">
    <property type="term" value="C:extracellular region"/>
    <property type="evidence" value="ECO:0007669"/>
    <property type="project" value="UniProtKB-SubCell"/>
</dbReference>
<dbReference type="PANTHER" id="PTHR24252:SF7">
    <property type="entry name" value="HYALIN"/>
    <property type="match status" value="1"/>
</dbReference>
<dbReference type="InterPro" id="IPR043504">
    <property type="entry name" value="Peptidase_S1_PA_chymotrypsin"/>
</dbReference>
<keyword evidence="3 7" id="KW-0732">Signal</keyword>
<keyword evidence="10" id="KW-1185">Reference proteome</keyword>
<evidence type="ECO:0000256" key="6">
    <source>
        <dbReference type="SAM" id="MobiDB-lite"/>
    </source>
</evidence>
<dbReference type="Pfam" id="PF00089">
    <property type="entry name" value="Trypsin"/>
    <property type="match status" value="2"/>
</dbReference>
<dbReference type="PROSITE" id="PS00134">
    <property type="entry name" value="TRYPSIN_HIS"/>
    <property type="match status" value="1"/>
</dbReference>
<proteinExistence type="predicted"/>
<dbReference type="PROSITE" id="PS50240">
    <property type="entry name" value="TRYPSIN_DOM"/>
    <property type="match status" value="1"/>
</dbReference>
<evidence type="ECO:0000256" key="4">
    <source>
        <dbReference type="ARBA" id="ARBA00023157"/>
    </source>
</evidence>
<evidence type="ECO:0000256" key="7">
    <source>
        <dbReference type="SAM" id="SignalP"/>
    </source>
</evidence>
<protein>
    <submittedName>
        <fullName evidence="9">Trypsin</fullName>
    </submittedName>
</protein>
<evidence type="ECO:0000256" key="1">
    <source>
        <dbReference type="ARBA" id="ARBA00004613"/>
    </source>
</evidence>
<dbReference type="InterPro" id="IPR001314">
    <property type="entry name" value="Peptidase_S1A"/>
</dbReference>
<dbReference type="Proteomes" id="UP000243686">
    <property type="component" value="Unassembled WGS sequence"/>
</dbReference>
<keyword evidence="5" id="KW-0325">Glycoprotein</keyword>
<accession>A0A1S8X055</accession>
<dbReference type="PANTHER" id="PTHR24252">
    <property type="entry name" value="ACROSIN-RELATED"/>
    <property type="match status" value="1"/>
</dbReference>
<dbReference type="InterPro" id="IPR009003">
    <property type="entry name" value="Peptidase_S1_PA"/>
</dbReference>
<dbReference type="EMBL" id="KV892845">
    <property type="protein sequence ID" value="OON20109.1"/>
    <property type="molecule type" value="Genomic_DNA"/>
</dbReference>
<keyword evidence="4" id="KW-1015">Disulfide bond</keyword>
<dbReference type="AlphaFoldDB" id="A0A1S8X055"/>
<dbReference type="PRINTS" id="PR00722">
    <property type="entry name" value="CHYMOTRYPSIN"/>
</dbReference>
<organism evidence="9 10">
    <name type="scientific">Opisthorchis viverrini</name>
    <name type="common">Southeast Asian liver fluke</name>
    <dbReference type="NCBI Taxonomy" id="6198"/>
    <lineage>
        <taxon>Eukaryota</taxon>
        <taxon>Metazoa</taxon>
        <taxon>Spiralia</taxon>
        <taxon>Lophotrochozoa</taxon>
        <taxon>Platyhelminthes</taxon>
        <taxon>Trematoda</taxon>
        <taxon>Digenea</taxon>
        <taxon>Opisthorchiida</taxon>
        <taxon>Opisthorchiata</taxon>
        <taxon>Opisthorchiidae</taxon>
        <taxon>Opisthorchis</taxon>
    </lineage>
</organism>